<protein>
    <recommendedName>
        <fullName evidence="4">F-box domain-containing protein</fullName>
    </recommendedName>
</protein>
<accession>A0AAE0H6H3</accession>
<evidence type="ECO:0000256" key="1">
    <source>
        <dbReference type="SAM" id="MobiDB-lite"/>
    </source>
</evidence>
<gene>
    <name evidence="2" type="ORF">B0H64DRAFT_410851</name>
</gene>
<keyword evidence="3" id="KW-1185">Reference proteome</keyword>
<evidence type="ECO:0008006" key="4">
    <source>
        <dbReference type="Google" id="ProtNLM"/>
    </source>
</evidence>
<proteinExistence type="predicted"/>
<evidence type="ECO:0000313" key="2">
    <source>
        <dbReference type="EMBL" id="KAK3290874.1"/>
    </source>
</evidence>
<dbReference type="EMBL" id="JAUEPN010000011">
    <property type="protein sequence ID" value="KAK3290874.1"/>
    <property type="molecule type" value="Genomic_DNA"/>
</dbReference>
<reference evidence="2" key="1">
    <citation type="journal article" date="2023" name="Mol. Phylogenet. Evol.">
        <title>Genome-scale phylogeny and comparative genomics of the fungal order Sordariales.</title>
        <authorList>
            <person name="Hensen N."/>
            <person name="Bonometti L."/>
            <person name="Westerberg I."/>
            <person name="Brannstrom I.O."/>
            <person name="Guillou S."/>
            <person name="Cros-Aarteil S."/>
            <person name="Calhoun S."/>
            <person name="Haridas S."/>
            <person name="Kuo A."/>
            <person name="Mondo S."/>
            <person name="Pangilinan J."/>
            <person name="Riley R."/>
            <person name="LaButti K."/>
            <person name="Andreopoulos B."/>
            <person name="Lipzen A."/>
            <person name="Chen C."/>
            <person name="Yan M."/>
            <person name="Daum C."/>
            <person name="Ng V."/>
            <person name="Clum A."/>
            <person name="Steindorff A."/>
            <person name="Ohm R.A."/>
            <person name="Martin F."/>
            <person name="Silar P."/>
            <person name="Natvig D.O."/>
            <person name="Lalanne C."/>
            <person name="Gautier V."/>
            <person name="Ament-Velasquez S.L."/>
            <person name="Kruys A."/>
            <person name="Hutchinson M.I."/>
            <person name="Powell A.J."/>
            <person name="Barry K."/>
            <person name="Miller A.N."/>
            <person name="Grigoriev I.V."/>
            <person name="Debuchy R."/>
            <person name="Gladieux P."/>
            <person name="Hiltunen Thoren M."/>
            <person name="Johannesson H."/>
        </authorList>
    </citation>
    <scope>NUCLEOTIDE SEQUENCE</scope>
    <source>
        <strain evidence="2">CBS 168.71</strain>
    </source>
</reference>
<organism evidence="2 3">
    <name type="scientific">Chaetomium fimeti</name>
    <dbReference type="NCBI Taxonomy" id="1854472"/>
    <lineage>
        <taxon>Eukaryota</taxon>
        <taxon>Fungi</taxon>
        <taxon>Dikarya</taxon>
        <taxon>Ascomycota</taxon>
        <taxon>Pezizomycotina</taxon>
        <taxon>Sordariomycetes</taxon>
        <taxon>Sordariomycetidae</taxon>
        <taxon>Sordariales</taxon>
        <taxon>Chaetomiaceae</taxon>
        <taxon>Chaetomium</taxon>
    </lineage>
</organism>
<feature type="compositionally biased region" description="Basic residues" evidence="1">
    <location>
        <begin position="1"/>
        <end position="20"/>
    </location>
</feature>
<dbReference type="GeneID" id="87841762"/>
<sequence>MPRQKRGKSARNRRQQTKGTRRSERLAGRGPATRDDATRTSHENVEQSISPGRRYPVPIERLLAELGGDGADATSYGDLEQAASLTHTHSTTPMERLPCELIRIIGEHLPVESRVTLALASRILMFKSGGIGPGSNNIALDENPPSQVEEDDDAYPPPTPRMMLLELLEHESQLLTRCDYCRTLHSPLSTSAHNVLRPCHQPTRCFAPPVGCWGALQITLPLIRRAVIWDRQGLEADSLLAAASCSTANPNPPDSPYRSLSTLRARVCGGSVVVRTQIFVARTAPSRPTSLPAARDLAALDDILRRASQSWVTGTKAHERPTRKYKTPKCLAKVDAASRKTIHRHTVGCYRADAGPPRSELPYKLRCMLMHNVPCRSRGCRRVGDFPGHVGGSRDCFLDHAATAIPLADPRSPWDRVLVFTSWRDLGSGDSKHDAKWAARSGYQCAWPDRNHRADHRSRVGDAYEAFEGAAEGAPYVPELSRIGANVLLSR</sequence>
<reference evidence="2" key="2">
    <citation type="submission" date="2023-06" db="EMBL/GenBank/DDBJ databases">
        <authorList>
            <consortium name="Lawrence Berkeley National Laboratory"/>
            <person name="Haridas S."/>
            <person name="Hensen N."/>
            <person name="Bonometti L."/>
            <person name="Westerberg I."/>
            <person name="Brannstrom I.O."/>
            <person name="Guillou S."/>
            <person name="Cros-Aarteil S."/>
            <person name="Calhoun S."/>
            <person name="Kuo A."/>
            <person name="Mondo S."/>
            <person name="Pangilinan J."/>
            <person name="Riley R."/>
            <person name="Labutti K."/>
            <person name="Andreopoulos B."/>
            <person name="Lipzen A."/>
            <person name="Chen C."/>
            <person name="Yanf M."/>
            <person name="Daum C."/>
            <person name="Ng V."/>
            <person name="Clum A."/>
            <person name="Steindorff A."/>
            <person name="Ohm R."/>
            <person name="Martin F."/>
            <person name="Silar P."/>
            <person name="Natvig D."/>
            <person name="Lalanne C."/>
            <person name="Gautier V."/>
            <person name="Ament-Velasquez S.L."/>
            <person name="Kruys A."/>
            <person name="Hutchinson M.I."/>
            <person name="Powell A.J."/>
            <person name="Barry K."/>
            <person name="Miller A.N."/>
            <person name="Grigoriev I.V."/>
            <person name="Debuchy R."/>
            <person name="Gladieux P."/>
            <person name="Thoren M.H."/>
            <person name="Johannesson H."/>
        </authorList>
    </citation>
    <scope>NUCLEOTIDE SEQUENCE</scope>
    <source>
        <strain evidence="2">CBS 168.71</strain>
    </source>
</reference>
<feature type="region of interest" description="Disordered" evidence="1">
    <location>
        <begin position="1"/>
        <end position="53"/>
    </location>
</feature>
<feature type="region of interest" description="Disordered" evidence="1">
    <location>
        <begin position="134"/>
        <end position="153"/>
    </location>
</feature>
<comment type="caution">
    <text evidence="2">The sequence shown here is derived from an EMBL/GenBank/DDBJ whole genome shotgun (WGS) entry which is preliminary data.</text>
</comment>
<dbReference type="Proteomes" id="UP001278766">
    <property type="component" value="Unassembled WGS sequence"/>
</dbReference>
<dbReference type="AlphaFoldDB" id="A0AAE0H6H3"/>
<dbReference type="RefSeq" id="XP_062654388.1">
    <property type="nucleotide sequence ID" value="XM_062804814.1"/>
</dbReference>
<feature type="compositionally biased region" description="Basic and acidic residues" evidence="1">
    <location>
        <begin position="21"/>
        <end position="45"/>
    </location>
</feature>
<name>A0AAE0H6H3_9PEZI</name>
<evidence type="ECO:0000313" key="3">
    <source>
        <dbReference type="Proteomes" id="UP001278766"/>
    </source>
</evidence>